<feature type="region of interest" description="Disordered" evidence="7">
    <location>
        <begin position="1"/>
        <end position="36"/>
    </location>
</feature>
<dbReference type="SMART" id="SM00320">
    <property type="entry name" value="WD40"/>
    <property type="match status" value="5"/>
</dbReference>
<dbReference type="SUPFAM" id="SSF50978">
    <property type="entry name" value="WD40 repeat-like"/>
    <property type="match status" value="1"/>
</dbReference>
<dbReference type="GO" id="GO:0043161">
    <property type="term" value="P:proteasome-mediated ubiquitin-dependent protein catabolic process"/>
    <property type="evidence" value="ECO:0007669"/>
    <property type="project" value="TreeGrafter"/>
</dbReference>
<dbReference type="InterPro" id="IPR019775">
    <property type="entry name" value="WD40_repeat_CS"/>
</dbReference>
<evidence type="ECO:0000256" key="3">
    <source>
        <dbReference type="ARBA" id="ARBA00022737"/>
    </source>
</evidence>
<dbReference type="PROSITE" id="PS00678">
    <property type="entry name" value="WD_REPEATS_1"/>
    <property type="match status" value="1"/>
</dbReference>
<comment type="similarity">
    <text evidence="5">Belongs to the WD repeat cdt2 family.</text>
</comment>
<sequence>MSSTRDGLRESINRGCDVGVIGSSSSSTSNRATPTKPKIKLTLDPFFFAPKNGSKKRKQGDDVGEVGDLGDLNKLRDPNDTNDAAQRSYLDSTRRALTPHAYLTRTRLKHFGGQLSAHAMDMCGAYVGSFRSSDTVHFPSRLSTRTYAPPLTTAFIPSTRSTPNPILAVGDEEGGVTMVGVGADASQPQPQSQQSHSHSTVGCFDAHDNAIFDLSFSRDSLLFATASADQETRVWDTATQTHTATCHGHTGSIKSLAWSPFSTPILASAARDGSIRIWDARTRCRGASAVVSEARNAHDSHDPSELDSLLTIDRAHASLSEQRKRSSIGRSITRSVTSITFLHTRDNTLASAGSANGSVKLWDVRGASSSCRQTTGSGADTSTQSRQSKQSKQSKQAKVKNRPLAETPDMTQSDSGSGSRRPHGVAHMVSDGQWLWTLCTNSIIYGYPANNLDSKVDAPIQLSDPDMQCASFWVRLAISPDARYLSCGSTNGKVFSWDIANSKRMKRSQGKAIHFTHARQDLLSQLNQPASAEVGSLDWADDVLATCSDDMTVRLWRPRP</sequence>
<feature type="region of interest" description="Disordered" evidence="7">
    <location>
        <begin position="370"/>
        <end position="425"/>
    </location>
</feature>
<proteinExistence type="inferred from homology"/>
<feature type="compositionally biased region" description="Basic and acidic residues" evidence="7">
    <location>
        <begin position="1"/>
        <end position="12"/>
    </location>
</feature>
<accession>A0A4T0H824</accession>
<dbReference type="PRINTS" id="PR00320">
    <property type="entry name" value="GPROTEINBRPT"/>
</dbReference>
<dbReference type="PROSITE" id="PS50082">
    <property type="entry name" value="WD_REPEATS_2"/>
    <property type="match status" value="3"/>
</dbReference>
<evidence type="ECO:0000256" key="2">
    <source>
        <dbReference type="ARBA" id="ARBA00022574"/>
    </source>
</evidence>
<protein>
    <recommendedName>
        <fullName evidence="10">Denticleless protein-like protein</fullName>
    </recommendedName>
</protein>
<feature type="compositionally biased region" description="Polar residues" evidence="7">
    <location>
        <begin position="409"/>
        <end position="418"/>
    </location>
</feature>
<evidence type="ECO:0000256" key="7">
    <source>
        <dbReference type="SAM" id="MobiDB-lite"/>
    </source>
</evidence>
<gene>
    <name evidence="8" type="ORF">E3P90_02914</name>
</gene>
<dbReference type="EMBL" id="SPOF01000032">
    <property type="protein sequence ID" value="TIB10287.1"/>
    <property type="molecule type" value="Genomic_DNA"/>
</dbReference>
<keyword evidence="2 6" id="KW-0853">WD repeat</keyword>
<dbReference type="Gene3D" id="2.130.10.10">
    <property type="entry name" value="YVTN repeat-like/Quinoprotein amine dehydrogenase"/>
    <property type="match status" value="2"/>
</dbReference>
<dbReference type="InterPro" id="IPR036322">
    <property type="entry name" value="WD40_repeat_dom_sf"/>
</dbReference>
<dbReference type="InterPro" id="IPR051865">
    <property type="entry name" value="WD-repeat_CDT2_adapter"/>
</dbReference>
<feature type="region of interest" description="Disordered" evidence="7">
    <location>
        <begin position="50"/>
        <end position="92"/>
    </location>
</feature>
<name>A0A4T0H824_WALIC</name>
<feature type="repeat" description="WD" evidence="6">
    <location>
        <begin position="476"/>
        <end position="507"/>
    </location>
</feature>
<dbReference type="InterPro" id="IPR015943">
    <property type="entry name" value="WD40/YVTN_repeat-like_dom_sf"/>
</dbReference>
<dbReference type="PANTHER" id="PTHR22852:SF0">
    <property type="entry name" value="DENTICLELESS PROTEIN HOMOLOG"/>
    <property type="match status" value="1"/>
</dbReference>
<dbReference type="PANTHER" id="PTHR22852">
    <property type="entry name" value="LETHAL 2 DENTICLELESS PROTEIN RETINOIC ACID-REGULATED NUCLEAR MATRIX-ASSOCIATED PROTEIN"/>
    <property type="match status" value="1"/>
</dbReference>
<evidence type="ECO:0000256" key="6">
    <source>
        <dbReference type="PROSITE-ProRule" id="PRU00221"/>
    </source>
</evidence>
<feature type="repeat" description="WD" evidence="6">
    <location>
        <begin position="246"/>
        <end position="282"/>
    </location>
</feature>
<comment type="pathway">
    <text evidence="1">Protein modification; protein ubiquitination.</text>
</comment>
<organism evidence="8 9">
    <name type="scientific">Wallemia ichthyophaga</name>
    <dbReference type="NCBI Taxonomy" id="245174"/>
    <lineage>
        <taxon>Eukaryota</taxon>
        <taxon>Fungi</taxon>
        <taxon>Dikarya</taxon>
        <taxon>Basidiomycota</taxon>
        <taxon>Wallemiomycotina</taxon>
        <taxon>Wallemiomycetes</taxon>
        <taxon>Wallemiales</taxon>
        <taxon>Wallemiaceae</taxon>
        <taxon>Wallemia</taxon>
    </lineage>
</organism>
<feature type="repeat" description="WD" evidence="6">
    <location>
        <begin position="204"/>
        <end position="245"/>
    </location>
</feature>
<dbReference type="PROSITE" id="PS50294">
    <property type="entry name" value="WD_REPEATS_REGION"/>
    <property type="match status" value="2"/>
</dbReference>
<dbReference type="AlphaFoldDB" id="A0A4T0H824"/>
<dbReference type="Pfam" id="PF00400">
    <property type="entry name" value="WD40"/>
    <property type="match status" value="4"/>
</dbReference>
<comment type="caution">
    <text evidence="8">The sequence shown here is derived from an EMBL/GenBank/DDBJ whole genome shotgun (WGS) entry which is preliminary data.</text>
</comment>
<evidence type="ECO:0008006" key="10">
    <source>
        <dbReference type="Google" id="ProtNLM"/>
    </source>
</evidence>
<reference evidence="8 9" key="1">
    <citation type="submission" date="2019-03" db="EMBL/GenBank/DDBJ databases">
        <title>Sequencing 23 genomes of Wallemia ichthyophaga.</title>
        <authorList>
            <person name="Gostincar C."/>
        </authorList>
    </citation>
    <scope>NUCLEOTIDE SEQUENCE [LARGE SCALE GENOMIC DNA]</scope>
    <source>
        <strain evidence="8 9">EXF-8621</strain>
    </source>
</reference>
<feature type="compositionally biased region" description="Polar residues" evidence="7">
    <location>
        <begin position="81"/>
        <end position="91"/>
    </location>
</feature>
<feature type="compositionally biased region" description="Low complexity" evidence="7">
    <location>
        <begin position="382"/>
        <end position="394"/>
    </location>
</feature>
<evidence type="ECO:0000256" key="4">
    <source>
        <dbReference type="ARBA" id="ARBA00022786"/>
    </source>
</evidence>
<dbReference type="GO" id="GO:0005634">
    <property type="term" value="C:nucleus"/>
    <property type="evidence" value="ECO:0007669"/>
    <property type="project" value="TreeGrafter"/>
</dbReference>
<dbReference type="Proteomes" id="UP000306954">
    <property type="component" value="Unassembled WGS sequence"/>
</dbReference>
<keyword evidence="4" id="KW-0833">Ubl conjugation pathway</keyword>
<dbReference type="InterPro" id="IPR001680">
    <property type="entry name" value="WD40_rpt"/>
</dbReference>
<evidence type="ECO:0000256" key="1">
    <source>
        <dbReference type="ARBA" id="ARBA00004906"/>
    </source>
</evidence>
<keyword evidence="3" id="KW-0677">Repeat</keyword>
<evidence type="ECO:0000313" key="8">
    <source>
        <dbReference type="EMBL" id="TIB10287.1"/>
    </source>
</evidence>
<dbReference type="GO" id="GO:0030674">
    <property type="term" value="F:protein-macromolecule adaptor activity"/>
    <property type="evidence" value="ECO:0007669"/>
    <property type="project" value="TreeGrafter"/>
</dbReference>
<evidence type="ECO:0000313" key="9">
    <source>
        <dbReference type="Proteomes" id="UP000306954"/>
    </source>
</evidence>
<evidence type="ECO:0000256" key="5">
    <source>
        <dbReference type="ARBA" id="ARBA00038344"/>
    </source>
</evidence>
<feature type="compositionally biased region" description="Polar residues" evidence="7">
    <location>
        <begin position="370"/>
        <end position="381"/>
    </location>
</feature>
<dbReference type="InterPro" id="IPR020472">
    <property type="entry name" value="WD40_PAC1"/>
</dbReference>